<keyword evidence="7" id="KW-1185">Reference proteome</keyword>
<dbReference type="OrthoDB" id="7594505at2"/>
<feature type="transmembrane region" description="Helical" evidence="5">
    <location>
        <begin position="294"/>
        <end position="313"/>
    </location>
</feature>
<evidence type="ECO:0000313" key="7">
    <source>
        <dbReference type="Proteomes" id="UP000244069"/>
    </source>
</evidence>
<dbReference type="PANTHER" id="PTHR43701:SF5">
    <property type="entry name" value="MEMBRANE TRANSPORTER PROTEIN-RELATED"/>
    <property type="match status" value="1"/>
</dbReference>
<reference evidence="6 7" key="1">
    <citation type="submission" date="2018-04" db="EMBL/GenBank/DDBJ databases">
        <title>Genomic Encyclopedia of Archaeal and Bacterial Type Strains, Phase II (KMG-II): from individual species to whole genera.</title>
        <authorList>
            <person name="Goeker M."/>
        </authorList>
    </citation>
    <scope>NUCLEOTIDE SEQUENCE [LARGE SCALE GENOMIC DNA]</scope>
    <source>
        <strain evidence="6 7">DSM 29329</strain>
    </source>
</reference>
<evidence type="ECO:0000256" key="3">
    <source>
        <dbReference type="ARBA" id="ARBA00022989"/>
    </source>
</evidence>
<comment type="caution">
    <text evidence="5">Lacks conserved residue(s) required for the propagation of feature annotation.</text>
</comment>
<evidence type="ECO:0000313" key="6">
    <source>
        <dbReference type="EMBL" id="PTX51425.1"/>
    </source>
</evidence>
<feature type="transmembrane region" description="Helical" evidence="5">
    <location>
        <begin position="164"/>
        <end position="183"/>
    </location>
</feature>
<evidence type="ECO:0000256" key="4">
    <source>
        <dbReference type="ARBA" id="ARBA00023136"/>
    </source>
</evidence>
<feature type="transmembrane region" description="Helical" evidence="5">
    <location>
        <begin position="203"/>
        <end position="232"/>
    </location>
</feature>
<dbReference type="EMBL" id="QBKN01000003">
    <property type="protein sequence ID" value="PTX51425.1"/>
    <property type="molecule type" value="Genomic_DNA"/>
</dbReference>
<protein>
    <recommendedName>
        <fullName evidence="5">Probable membrane transporter protein</fullName>
    </recommendedName>
</protein>
<dbReference type="InterPro" id="IPR002781">
    <property type="entry name" value="TM_pro_TauE-like"/>
</dbReference>
<keyword evidence="4 5" id="KW-0472">Membrane</keyword>
<gene>
    <name evidence="6" type="ORF">C8N44_103169</name>
</gene>
<dbReference type="RefSeq" id="WP_107974810.1">
    <property type="nucleotide sequence ID" value="NZ_BMEZ01000003.1"/>
</dbReference>
<keyword evidence="3 5" id="KW-1133">Transmembrane helix</keyword>
<dbReference type="Pfam" id="PF01925">
    <property type="entry name" value="TauE"/>
    <property type="match status" value="1"/>
</dbReference>
<evidence type="ECO:0000256" key="2">
    <source>
        <dbReference type="ARBA" id="ARBA00022692"/>
    </source>
</evidence>
<dbReference type="Proteomes" id="UP000244069">
    <property type="component" value="Unassembled WGS sequence"/>
</dbReference>
<name>A0A2T6B5U6_9RHOB</name>
<dbReference type="AlphaFoldDB" id="A0A2T6B5U6"/>
<feature type="transmembrane region" description="Helical" evidence="5">
    <location>
        <begin position="92"/>
        <end position="115"/>
    </location>
</feature>
<feature type="transmembrane region" description="Helical" evidence="5">
    <location>
        <begin position="6"/>
        <end position="24"/>
    </location>
</feature>
<keyword evidence="2 5" id="KW-0812">Transmembrane</keyword>
<keyword evidence="5" id="KW-1003">Cell membrane</keyword>
<comment type="subcellular location">
    <subcellularLocation>
        <location evidence="5">Cell membrane</location>
        <topology evidence="5">Multi-pass membrane protein</topology>
    </subcellularLocation>
    <subcellularLocation>
        <location evidence="1">Membrane</location>
        <topology evidence="1">Multi-pass membrane protein</topology>
    </subcellularLocation>
</comment>
<feature type="transmembrane region" description="Helical" evidence="5">
    <location>
        <begin position="269"/>
        <end position="287"/>
    </location>
</feature>
<sequence>MARLVRIWIPIHLVLLVIGWILLFRGSDLSLDAVAALWLFFPVGVLGAIIANATGTGGGVVFVPVFAALQDGAIMIAPEFRRLAELGPKESVAVSFAIQCFGMSVGTLTWAWAIFVKDSLPWKEKVPGTTLQGVVFAPLALGIPVLLFTQIFIVRAVDGASLIAWFKVASLALGVFLLVFTWVQRRQPASERRLHLTRFDLYMLLILGAAGGFVTALFSVGIGEFMAIYLLLRKYPTRIAIAAAVWVSVICVITGIWFNIWAGFLRPEVALIAIPGAMLGGFIARIIAGWLGPLWLKTLAALWITLSAVYLLVT</sequence>
<dbReference type="InterPro" id="IPR051598">
    <property type="entry name" value="TSUP/Inactive_protease-like"/>
</dbReference>
<dbReference type="GO" id="GO:0005886">
    <property type="term" value="C:plasma membrane"/>
    <property type="evidence" value="ECO:0007669"/>
    <property type="project" value="UniProtKB-SubCell"/>
</dbReference>
<organism evidence="6 7">
    <name type="scientific">Allosediminivita pacifica</name>
    <dbReference type="NCBI Taxonomy" id="1267769"/>
    <lineage>
        <taxon>Bacteria</taxon>
        <taxon>Pseudomonadati</taxon>
        <taxon>Pseudomonadota</taxon>
        <taxon>Alphaproteobacteria</taxon>
        <taxon>Rhodobacterales</taxon>
        <taxon>Paracoccaceae</taxon>
        <taxon>Allosediminivita</taxon>
    </lineage>
</organism>
<feature type="transmembrane region" description="Helical" evidence="5">
    <location>
        <begin position="61"/>
        <end position="80"/>
    </location>
</feature>
<feature type="transmembrane region" description="Helical" evidence="5">
    <location>
        <begin position="135"/>
        <end position="157"/>
    </location>
</feature>
<comment type="caution">
    <text evidence="6">The sequence shown here is derived from an EMBL/GenBank/DDBJ whole genome shotgun (WGS) entry which is preliminary data.</text>
</comment>
<comment type="similarity">
    <text evidence="5">Belongs to the 4-toluene sulfonate uptake permease (TSUP) (TC 2.A.102) family.</text>
</comment>
<evidence type="ECO:0000256" key="5">
    <source>
        <dbReference type="RuleBase" id="RU363041"/>
    </source>
</evidence>
<proteinExistence type="inferred from homology"/>
<dbReference type="PANTHER" id="PTHR43701">
    <property type="entry name" value="MEMBRANE TRANSPORTER PROTEIN MJ0441-RELATED"/>
    <property type="match status" value="1"/>
</dbReference>
<feature type="transmembrane region" description="Helical" evidence="5">
    <location>
        <begin position="36"/>
        <end position="55"/>
    </location>
</feature>
<feature type="transmembrane region" description="Helical" evidence="5">
    <location>
        <begin position="239"/>
        <end position="263"/>
    </location>
</feature>
<accession>A0A2T6B5U6</accession>
<evidence type="ECO:0000256" key="1">
    <source>
        <dbReference type="ARBA" id="ARBA00004141"/>
    </source>
</evidence>